<feature type="region of interest" description="Disordered" evidence="1">
    <location>
        <begin position="57"/>
        <end position="310"/>
    </location>
</feature>
<feature type="compositionally biased region" description="Low complexity" evidence="1">
    <location>
        <begin position="270"/>
        <end position="280"/>
    </location>
</feature>
<evidence type="ECO:0000313" key="2">
    <source>
        <dbReference type="EMBL" id="TFB07414.1"/>
    </source>
</evidence>
<dbReference type="InterPro" id="IPR044553">
    <property type="entry name" value="Bbox1_ANCHR"/>
</dbReference>
<feature type="compositionally biased region" description="Low complexity" evidence="1">
    <location>
        <begin position="75"/>
        <end position="89"/>
    </location>
</feature>
<keyword evidence="3" id="KW-1185">Reference proteome</keyword>
<dbReference type="CDD" id="cd19817">
    <property type="entry name" value="Bbox1_ANCHR-like"/>
    <property type="match status" value="1"/>
</dbReference>
<dbReference type="Pfam" id="PF22586">
    <property type="entry name" value="ANCHR-like_BBOX"/>
    <property type="match status" value="1"/>
</dbReference>
<dbReference type="PANTHER" id="PTHR46603">
    <property type="entry name" value="ABSCISSION/NOCUT CHECKPOINT REGULATOR"/>
    <property type="match status" value="1"/>
</dbReference>
<protein>
    <submittedName>
        <fullName evidence="2">Uncharacterized protein</fullName>
    </submittedName>
</protein>
<comment type="caution">
    <text evidence="2">The sequence shown here is derived from an EMBL/GenBank/DDBJ whole genome shotgun (WGS) entry which is preliminary data.</text>
</comment>
<evidence type="ECO:0000256" key="1">
    <source>
        <dbReference type="SAM" id="MobiDB-lite"/>
    </source>
</evidence>
<evidence type="ECO:0000313" key="3">
    <source>
        <dbReference type="Proteomes" id="UP001642720"/>
    </source>
</evidence>
<proteinExistence type="predicted"/>
<dbReference type="Proteomes" id="UP001642720">
    <property type="component" value="Unassembled WGS sequence"/>
</dbReference>
<dbReference type="SUPFAM" id="SSF57845">
    <property type="entry name" value="B-box zinc-binding domain"/>
    <property type="match status" value="1"/>
</dbReference>
<feature type="compositionally biased region" description="Basic and acidic residues" evidence="1">
    <location>
        <begin position="90"/>
        <end position="105"/>
    </location>
</feature>
<organism evidence="2 3">
    <name type="scientific">Trichoderma ghanense</name>
    <dbReference type="NCBI Taxonomy" id="65468"/>
    <lineage>
        <taxon>Eukaryota</taxon>
        <taxon>Fungi</taxon>
        <taxon>Dikarya</taxon>
        <taxon>Ascomycota</taxon>
        <taxon>Pezizomycotina</taxon>
        <taxon>Sordariomycetes</taxon>
        <taxon>Hypocreomycetidae</taxon>
        <taxon>Hypocreales</taxon>
        <taxon>Hypocreaceae</taxon>
        <taxon>Trichoderma</taxon>
    </lineage>
</organism>
<dbReference type="PANTHER" id="PTHR46603:SF1">
    <property type="entry name" value="ABSCISSION_NOCUT CHECKPOINT REGULATOR"/>
    <property type="match status" value="1"/>
</dbReference>
<sequence length="383" mass="41278">MPEDIDNSLLERLQALRGSGSGASPGRAAPIKFSVDVIERSNPATREDALAARLKSLRAADDGSAVSPKREKAITTPAPLASSSSSPRSHTAEAKDVAYSEKTEKLEDDEDVERIFSTDDQTLEELLGDVSPDETPAQEPSDEQVRALLEELSRAVPKGDGVGGGEEHDDKAGDSDDSDGEQMQAKVTDVIAQFQDEAALEAALRRSNDDVDDECASAQQNQNQDQDAQEDGDTDLALPSLPPNLDDLSSFSPRRQSNITKADAMDDITARMAALRAPAAAEEDDSFSLPSVPSGRPSAGDKPVRRLTSKTDYTDDDIDGWCTVCLEDATLQCLGCDDDPYCARCWREMHVGPAAAFDDRSHKAVQFTRARKKDKQQRVALGA</sequence>
<reference evidence="2 3" key="1">
    <citation type="submission" date="2018-01" db="EMBL/GenBank/DDBJ databases">
        <title>Genome characterization of the sugarcane-associated fungus Trichoderma ghanense CCMA-1212 and their application in lignocelulose bioconversion.</title>
        <authorList>
            <person name="Steindorff A.S."/>
            <person name="Mendes T.D."/>
            <person name="Vilela E.S.D."/>
            <person name="Rodrigues D.S."/>
            <person name="Formighieri E.F."/>
            <person name="Melo I.S."/>
            <person name="Favaro L.C.L."/>
        </authorList>
    </citation>
    <scope>NUCLEOTIDE SEQUENCE [LARGE SCALE GENOMIC DNA]</scope>
    <source>
        <strain evidence="2 3">CCMA-1212</strain>
    </source>
</reference>
<feature type="compositionally biased region" description="Basic and acidic residues" evidence="1">
    <location>
        <begin position="143"/>
        <end position="153"/>
    </location>
</feature>
<dbReference type="GeneID" id="300572836"/>
<dbReference type="RefSeq" id="XP_073563615.1">
    <property type="nucleotide sequence ID" value="XM_073698386.1"/>
</dbReference>
<accession>A0ABY2HHD2</accession>
<feature type="compositionally biased region" description="Basic and acidic residues" evidence="1">
    <location>
        <begin position="165"/>
        <end position="174"/>
    </location>
</feature>
<feature type="compositionally biased region" description="Low complexity" evidence="1">
    <location>
        <begin position="235"/>
        <end position="253"/>
    </location>
</feature>
<name>A0ABY2HHD2_9HYPO</name>
<gene>
    <name evidence="2" type="ORF">CCMA1212_000943</name>
</gene>
<dbReference type="EMBL" id="PPTA01000001">
    <property type="protein sequence ID" value="TFB07414.1"/>
    <property type="molecule type" value="Genomic_DNA"/>
</dbReference>